<gene>
    <name evidence="2" type="ORF">F1978_13150</name>
</gene>
<protein>
    <submittedName>
        <fullName evidence="2">Uncharacterized protein</fullName>
    </submittedName>
</protein>
<organism evidence="2 3">
    <name type="scientific">Vreelandella piezotolerans</name>
    <dbReference type="NCBI Taxonomy" id="2609667"/>
    <lineage>
        <taxon>Bacteria</taxon>
        <taxon>Pseudomonadati</taxon>
        <taxon>Pseudomonadota</taxon>
        <taxon>Gammaproteobacteria</taxon>
        <taxon>Oceanospirillales</taxon>
        <taxon>Halomonadaceae</taxon>
        <taxon>Vreelandella</taxon>
    </lineage>
</organism>
<reference evidence="2 3" key="1">
    <citation type="submission" date="2019-09" db="EMBL/GenBank/DDBJ databases">
        <title>The Halomonas whole genome shotgun (WGS).</title>
        <authorList>
            <person name="Xie Z."/>
        </authorList>
    </citation>
    <scope>NUCLEOTIDE SEQUENCE [LARGE SCALE GENOMIC DNA]</scope>
    <source>
        <strain evidence="2 3">NBT06E8</strain>
    </source>
</reference>
<accession>A0ABQ6X8P7</accession>
<sequence length="516" mass="58221">MSLGMTYAQGRRAWSCLIKKHGERQNQFIEIERLPIKGPGRPAARYRLSAKFVKELQKYPLSSTHHVEEIATLTKTTLLSAENKNKDLVRDGRRRRSRLTLPNRWLLMVLLAHADTPGVITSLGISTIRHLTGMSRSRIDRQLKKLVDLGIVAHHEPGRYSHQAKKRKTSIYLLDLAHPSFGKHTRTPITIVSPPSSTKPEVTESTKGEIKRTELVGGIVDAVMTAGVCSLQIEALLKEYNANKGSDSTVSDDTKDESKREHDPYREAKKYQERYNEIKMVFDLALSMLPSTRYLEGGVEELLKRYDVEDANWLLTSVHIDTCRLLTSSWNELKEGCSGPEQPQHDVIVATARRLGITPEYVIETKPEQESEWASEKADNYTKALDDKPPTVEPITEQFSYHPLALLFYALSHHLAKQLQRDIIRNGHGDDESMTYMLVPVFPNSPNGSTLPAFQLRSYGLRSEDAGKEPTTTISRSPVSEDLKTYWQTHHQDCLSAINDEPDDGTESDAQEPSDA</sequence>
<comment type="caution">
    <text evidence="2">The sequence shown here is derived from an EMBL/GenBank/DDBJ whole genome shotgun (WGS) entry which is preliminary data.</text>
</comment>
<keyword evidence="3" id="KW-1185">Reference proteome</keyword>
<feature type="compositionally biased region" description="Basic and acidic residues" evidence="1">
    <location>
        <begin position="252"/>
        <end position="265"/>
    </location>
</feature>
<feature type="compositionally biased region" description="Acidic residues" evidence="1">
    <location>
        <begin position="500"/>
        <end position="516"/>
    </location>
</feature>
<feature type="region of interest" description="Disordered" evidence="1">
    <location>
        <begin position="244"/>
        <end position="265"/>
    </location>
</feature>
<evidence type="ECO:0000313" key="3">
    <source>
        <dbReference type="Proteomes" id="UP000466130"/>
    </source>
</evidence>
<dbReference type="EMBL" id="VWRT01000014">
    <property type="protein sequence ID" value="KAE8437815.1"/>
    <property type="molecule type" value="Genomic_DNA"/>
</dbReference>
<feature type="region of interest" description="Disordered" evidence="1">
    <location>
        <begin position="185"/>
        <end position="206"/>
    </location>
</feature>
<dbReference type="Proteomes" id="UP000466130">
    <property type="component" value="Unassembled WGS sequence"/>
</dbReference>
<evidence type="ECO:0000256" key="1">
    <source>
        <dbReference type="SAM" id="MobiDB-lite"/>
    </source>
</evidence>
<evidence type="ECO:0000313" key="2">
    <source>
        <dbReference type="EMBL" id="KAE8437815.1"/>
    </source>
</evidence>
<dbReference type="RefSeq" id="WP_153843650.1">
    <property type="nucleotide sequence ID" value="NZ_CP048602.1"/>
</dbReference>
<name>A0ABQ6X8P7_9GAMM</name>
<feature type="region of interest" description="Disordered" evidence="1">
    <location>
        <begin position="496"/>
        <end position="516"/>
    </location>
</feature>
<feature type="compositionally biased region" description="Polar residues" evidence="1">
    <location>
        <begin position="187"/>
        <end position="200"/>
    </location>
</feature>
<proteinExistence type="predicted"/>